<evidence type="ECO:0000259" key="2">
    <source>
        <dbReference type="Pfam" id="PF00155"/>
    </source>
</evidence>
<feature type="domain" description="Aminotransferase class I/classII large" evidence="2">
    <location>
        <begin position="84"/>
        <end position="396"/>
    </location>
</feature>
<dbReference type="EMBL" id="JAQFWP010000002">
    <property type="protein sequence ID" value="MDA2803213.1"/>
    <property type="molecule type" value="Genomic_DNA"/>
</dbReference>
<feature type="region of interest" description="Disordered" evidence="1">
    <location>
        <begin position="1"/>
        <end position="27"/>
    </location>
</feature>
<sequence length="408" mass="45876">MTEAGITEIEVSTFPEPSNNGGDPAVRGAADLTQHEIQALKTRYNLADAHTHQRQSPEQEKIVARLTELWHESEDHTQAYFEDRLRSAFFRLHRQPTALHMDRALLSYSASVSTMVAAMYLRRHGMSVALVEPCFDNLTDLLRNMQVPLEALPEESLADPARVYDRLAEGCTADAVYLVDPNNPTGFTLASGGMEGLREVVRFCADHGRLLVLDFCFASFALAAEGTRADVYALLEGSGIEYLAIEDTGKTWPLQDAKCALLTAGGSLQQEIYDLHTSVLLNVSPFVLNVVARYVEDSIEDGMESVRRIVRENAATARNTLHGPVLEYQEPMVETSVAWFRIRPGHLTASRLQDELLADEVYVLPGTYFYWSAPERGERFVRVALAREPEMFRLAMDRMRKVLMRHER</sequence>
<dbReference type="Proteomes" id="UP001165685">
    <property type="component" value="Unassembled WGS sequence"/>
</dbReference>
<evidence type="ECO:0000256" key="1">
    <source>
        <dbReference type="SAM" id="MobiDB-lite"/>
    </source>
</evidence>
<dbReference type="InterPro" id="IPR015422">
    <property type="entry name" value="PyrdxlP-dep_Trfase_small"/>
</dbReference>
<proteinExistence type="predicted"/>
<keyword evidence="3" id="KW-0808">Transferase</keyword>
<dbReference type="Gene3D" id="3.90.1150.10">
    <property type="entry name" value="Aspartate Aminotransferase, domain 1"/>
    <property type="match status" value="1"/>
</dbReference>
<reference evidence="3" key="1">
    <citation type="submission" date="2023-01" db="EMBL/GenBank/DDBJ databases">
        <title>Draft genome sequence of Nocardiopsis sp. LSu2-4 isolated from halophytes.</title>
        <authorList>
            <person name="Duangmal K."/>
            <person name="Chantavorakit T."/>
        </authorList>
    </citation>
    <scope>NUCLEOTIDE SEQUENCE</scope>
    <source>
        <strain evidence="3">LSu2-4</strain>
    </source>
</reference>
<protein>
    <submittedName>
        <fullName evidence="3">Aminotransferase class I/II-fold pyridoxal phosphate-dependent enzyme</fullName>
    </submittedName>
</protein>
<dbReference type="PANTHER" id="PTHR43510">
    <property type="entry name" value="AMINOTRANSFERASE FUNCTION, HYPOTHETICAL (EUROFUNG)"/>
    <property type="match status" value="1"/>
</dbReference>
<dbReference type="RefSeq" id="WP_270675457.1">
    <property type="nucleotide sequence ID" value="NZ_JAQFWP010000002.1"/>
</dbReference>
<keyword evidence="3" id="KW-0032">Aminotransferase</keyword>
<dbReference type="InterPro" id="IPR015421">
    <property type="entry name" value="PyrdxlP-dep_Trfase_major"/>
</dbReference>
<dbReference type="InterPro" id="IPR004839">
    <property type="entry name" value="Aminotransferase_I/II_large"/>
</dbReference>
<accession>A0ABT4TET5</accession>
<organism evidence="3 4">
    <name type="scientific">Nocardiopsis suaedae</name>
    <dbReference type="NCBI Taxonomy" id="3018444"/>
    <lineage>
        <taxon>Bacteria</taxon>
        <taxon>Bacillati</taxon>
        <taxon>Actinomycetota</taxon>
        <taxon>Actinomycetes</taxon>
        <taxon>Streptosporangiales</taxon>
        <taxon>Nocardiopsidaceae</taxon>
        <taxon>Nocardiopsis</taxon>
    </lineage>
</organism>
<name>A0ABT4TET5_9ACTN</name>
<dbReference type="GO" id="GO:0008483">
    <property type="term" value="F:transaminase activity"/>
    <property type="evidence" value="ECO:0007669"/>
    <property type="project" value="UniProtKB-KW"/>
</dbReference>
<dbReference type="Gene3D" id="3.40.640.10">
    <property type="entry name" value="Type I PLP-dependent aspartate aminotransferase-like (Major domain)"/>
    <property type="match status" value="1"/>
</dbReference>
<dbReference type="Pfam" id="PF00155">
    <property type="entry name" value="Aminotran_1_2"/>
    <property type="match status" value="1"/>
</dbReference>
<dbReference type="SUPFAM" id="SSF53383">
    <property type="entry name" value="PLP-dependent transferases"/>
    <property type="match status" value="1"/>
</dbReference>
<dbReference type="InterPro" id="IPR015424">
    <property type="entry name" value="PyrdxlP-dep_Trfase"/>
</dbReference>
<dbReference type="PANTHER" id="PTHR43510:SF1">
    <property type="entry name" value="AMINOTRANSFERASE FUNCTION, HYPOTHETICAL (EUROFUNG)"/>
    <property type="match status" value="1"/>
</dbReference>
<gene>
    <name evidence="3" type="ORF">O4U47_01705</name>
</gene>
<keyword evidence="4" id="KW-1185">Reference proteome</keyword>
<evidence type="ECO:0000313" key="4">
    <source>
        <dbReference type="Proteomes" id="UP001165685"/>
    </source>
</evidence>
<comment type="caution">
    <text evidence="3">The sequence shown here is derived from an EMBL/GenBank/DDBJ whole genome shotgun (WGS) entry which is preliminary data.</text>
</comment>
<evidence type="ECO:0000313" key="3">
    <source>
        <dbReference type="EMBL" id="MDA2803213.1"/>
    </source>
</evidence>